<dbReference type="GO" id="GO:0004523">
    <property type="term" value="F:RNA-DNA hybrid ribonuclease activity"/>
    <property type="evidence" value="ECO:0007669"/>
    <property type="project" value="InterPro"/>
</dbReference>
<dbReference type="GO" id="GO:0003676">
    <property type="term" value="F:nucleic acid binding"/>
    <property type="evidence" value="ECO:0007669"/>
    <property type="project" value="InterPro"/>
</dbReference>
<protein>
    <recommendedName>
        <fullName evidence="2">RNase H type-1 domain-containing protein</fullName>
    </recommendedName>
</protein>
<dbReference type="InterPro" id="IPR044730">
    <property type="entry name" value="RNase_H-like_dom_plant"/>
</dbReference>
<feature type="domain" description="RNase H type-1" evidence="2">
    <location>
        <begin position="23"/>
        <end position="92"/>
    </location>
</feature>
<evidence type="ECO:0000256" key="1">
    <source>
        <dbReference type="SAM" id="MobiDB-lite"/>
    </source>
</evidence>
<accession>A0A7J8YYW4</accession>
<dbReference type="CDD" id="cd06222">
    <property type="entry name" value="RNase_H_like"/>
    <property type="match status" value="1"/>
</dbReference>
<comment type="caution">
    <text evidence="3">The sequence shown here is derived from an EMBL/GenBank/DDBJ whole genome shotgun (WGS) entry which is preliminary data.</text>
</comment>
<dbReference type="Proteomes" id="UP000593574">
    <property type="component" value="Unassembled WGS sequence"/>
</dbReference>
<dbReference type="Gene3D" id="3.30.420.10">
    <property type="entry name" value="Ribonuclease H-like superfamily/Ribonuclease H"/>
    <property type="match status" value="1"/>
</dbReference>
<evidence type="ECO:0000313" key="3">
    <source>
        <dbReference type="EMBL" id="MBA0704746.1"/>
    </source>
</evidence>
<feature type="compositionally biased region" description="Basic residues" evidence="1">
    <location>
        <begin position="103"/>
        <end position="114"/>
    </location>
</feature>
<dbReference type="InterPro" id="IPR002156">
    <property type="entry name" value="RNaseH_domain"/>
</dbReference>
<dbReference type="InterPro" id="IPR036397">
    <property type="entry name" value="RNaseH_sf"/>
</dbReference>
<gene>
    <name evidence="3" type="ORF">Golax_016985</name>
</gene>
<evidence type="ECO:0000313" key="4">
    <source>
        <dbReference type="Proteomes" id="UP000593574"/>
    </source>
</evidence>
<evidence type="ECO:0000259" key="2">
    <source>
        <dbReference type="Pfam" id="PF13456"/>
    </source>
</evidence>
<dbReference type="EMBL" id="JABEZV010000001">
    <property type="protein sequence ID" value="MBA0704746.1"/>
    <property type="molecule type" value="Genomic_DNA"/>
</dbReference>
<dbReference type="InterPro" id="IPR012337">
    <property type="entry name" value="RNaseH-like_sf"/>
</dbReference>
<dbReference type="SUPFAM" id="SSF53098">
    <property type="entry name" value="Ribonuclease H-like"/>
    <property type="match status" value="1"/>
</dbReference>
<dbReference type="PANTHER" id="PTHR47723:SF19">
    <property type="entry name" value="POLYNUCLEOTIDYL TRANSFERASE, RIBONUCLEASE H-LIKE SUPERFAMILY PROTEIN"/>
    <property type="match status" value="1"/>
</dbReference>
<organism evidence="3 4">
    <name type="scientific">Gossypium laxum</name>
    <dbReference type="NCBI Taxonomy" id="34288"/>
    <lineage>
        <taxon>Eukaryota</taxon>
        <taxon>Viridiplantae</taxon>
        <taxon>Streptophyta</taxon>
        <taxon>Embryophyta</taxon>
        <taxon>Tracheophyta</taxon>
        <taxon>Spermatophyta</taxon>
        <taxon>Magnoliopsida</taxon>
        <taxon>eudicotyledons</taxon>
        <taxon>Gunneridae</taxon>
        <taxon>Pentapetalae</taxon>
        <taxon>rosids</taxon>
        <taxon>malvids</taxon>
        <taxon>Malvales</taxon>
        <taxon>Malvaceae</taxon>
        <taxon>Malvoideae</taxon>
        <taxon>Gossypium</taxon>
    </lineage>
</organism>
<name>A0A7J8YYW4_9ROSI</name>
<dbReference type="PANTHER" id="PTHR47723">
    <property type="entry name" value="OS05G0353850 PROTEIN"/>
    <property type="match status" value="1"/>
</dbReference>
<dbReference type="Pfam" id="PF13456">
    <property type="entry name" value="RVT_3"/>
    <property type="match status" value="1"/>
</dbReference>
<feature type="region of interest" description="Disordered" evidence="1">
    <location>
        <begin position="91"/>
        <end position="114"/>
    </location>
</feature>
<proteinExistence type="predicted"/>
<reference evidence="3 4" key="1">
    <citation type="journal article" date="2019" name="Genome Biol. Evol.">
        <title>Insights into the evolution of the New World diploid cottons (Gossypium, subgenus Houzingenia) based on genome sequencing.</title>
        <authorList>
            <person name="Grover C.E."/>
            <person name="Arick M.A. 2nd"/>
            <person name="Thrash A."/>
            <person name="Conover J.L."/>
            <person name="Sanders W.S."/>
            <person name="Peterson D.G."/>
            <person name="Frelichowski J.E."/>
            <person name="Scheffler J.A."/>
            <person name="Scheffler B.E."/>
            <person name="Wendel J.F."/>
        </authorList>
    </citation>
    <scope>NUCLEOTIDE SEQUENCE [LARGE SCALE GENOMIC DNA]</scope>
    <source>
        <strain evidence="3">4</strain>
        <tissue evidence="3">Leaf</tissue>
    </source>
</reference>
<dbReference type="AlphaFoldDB" id="A0A7J8YYW4"/>
<dbReference type="InterPro" id="IPR053151">
    <property type="entry name" value="RNase_H-like"/>
</dbReference>
<sequence length="114" mass="12912">MHQRISYMSSETAHWLEKFGNRGGSYKGVLRDKNEEWILGYNKYLGNCSILDAELWGILDGLILIQQRGDANVVIQFDSLEAIKAIHGNALKTSNQKDTPHPIPRKQLAHTLHS</sequence>
<keyword evidence="4" id="KW-1185">Reference proteome</keyword>